<reference evidence="2" key="1">
    <citation type="journal article" date="2019" name="Int. J. Syst. Evol. Microbiol.">
        <title>The Global Catalogue of Microorganisms (GCM) 10K type strain sequencing project: providing services to taxonomists for standard genome sequencing and annotation.</title>
        <authorList>
            <consortium name="The Broad Institute Genomics Platform"/>
            <consortium name="The Broad Institute Genome Sequencing Center for Infectious Disease"/>
            <person name="Wu L."/>
            <person name="Ma J."/>
        </authorList>
    </citation>
    <scope>NUCLEOTIDE SEQUENCE [LARGE SCALE GENOMIC DNA]</scope>
    <source>
        <strain evidence="2">KCTC 32255</strain>
    </source>
</reference>
<dbReference type="Proteomes" id="UP001596337">
    <property type="component" value="Unassembled WGS sequence"/>
</dbReference>
<dbReference type="RefSeq" id="WP_345396222.1">
    <property type="nucleotide sequence ID" value="NZ_BAABLA010000025.1"/>
</dbReference>
<keyword evidence="2" id="KW-1185">Reference proteome</keyword>
<dbReference type="EMBL" id="JBHSXX010000001">
    <property type="protein sequence ID" value="MFC6867911.1"/>
    <property type="molecule type" value="Genomic_DNA"/>
</dbReference>
<protein>
    <submittedName>
        <fullName evidence="1">Uncharacterized protein</fullName>
    </submittedName>
</protein>
<evidence type="ECO:0000313" key="2">
    <source>
        <dbReference type="Proteomes" id="UP001596337"/>
    </source>
</evidence>
<accession>A0ABW2BXY4</accession>
<organism evidence="1 2">
    <name type="scientific">Haloechinothrix salitolerans</name>
    <dbReference type="NCBI Taxonomy" id="926830"/>
    <lineage>
        <taxon>Bacteria</taxon>
        <taxon>Bacillati</taxon>
        <taxon>Actinomycetota</taxon>
        <taxon>Actinomycetes</taxon>
        <taxon>Pseudonocardiales</taxon>
        <taxon>Pseudonocardiaceae</taxon>
        <taxon>Haloechinothrix</taxon>
    </lineage>
</organism>
<sequence>MLGWLRRLIGDELPDDFPGTLADNEHVLAAATATQGHLVATRFGLWLPESGSTRRVDWHLISKATWDNDVLAVIEAEETAQAGESVIITDLPAKRFALKSPGKLPTIVRERVTDSIRARYRKELPGGAAWFVQRRLPGTQTEVLQVRPEPGTDDVVAAEIAREAAEQLRGESE</sequence>
<evidence type="ECO:0000313" key="1">
    <source>
        <dbReference type="EMBL" id="MFC6867911.1"/>
    </source>
</evidence>
<name>A0ABW2BXY4_9PSEU</name>
<proteinExistence type="predicted"/>
<comment type="caution">
    <text evidence="1">The sequence shown here is derived from an EMBL/GenBank/DDBJ whole genome shotgun (WGS) entry which is preliminary data.</text>
</comment>
<gene>
    <name evidence="1" type="ORF">ACFQGD_12200</name>
</gene>